<dbReference type="FunFam" id="3.40.190.10:FF:000005">
    <property type="entry name" value="Porphobilinogen deaminase"/>
    <property type="match status" value="1"/>
</dbReference>
<evidence type="ECO:0000256" key="1">
    <source>
        <dbReference type="ARBA" id="ARBA00001916"/>
    </source>
</evidence>
<dbReference type="OrthoDB" id="564646at2759"/>
<keyword evidence="7" id="KW-0350">Heme biosynthesis</keyword>
<dbReference type="PANTHER" id="PTHR11557:SF0">
    <property type="entry name" value="PORPHOBILINOGEN DEAMINASE"/>
    <property type="match status" value="1"/>
</dbReference>
<dbReference type="InterPro" id="IPR036803">
    <property type="entry name" value="Porphobilinogen_deaminase_C_sf"/>
</dbReference>
<evidence type="ECO:0000256" key="3">
    <source>
        <dbReference type="ARBA" id="ARBA00005638"/>
    </source>
</evidence>
<comment type="pathway">
    <text evidence="2">Porphyrin-containing compound metabolism; protoporphyrin-IX biosynthesis; coproporphyrinogen-III from 5-aminolevulinate: step 2/4.</text>
</comment>
<evidence type="ECO:0000313" key="14">
    <source>
        <dbReference type="Proteomes" id="UP000654370"/>
    </source>
</evidence>
<comment type="cofactor">
    <cofactor evidence="1">
        <name>dipyrromethane</name>
        <dbReference type="ChEBI" id="CHEBI:60342"/>
    </cofactor>
</comment>
<evidence type="ECO:0000256" key="4">
    <source>
        <dbReference type="ARBA" id="ARBA00012655"/>
    </source>
</evidence>
<dbReference type="Pfam" id="PF01379">
    <property type="entry name" value="Porphobil_deam"/>
    <property type="match status" value="1"/>
</dbReference>
<dbReference type="FunFam" id="3.30.160.40:FF:000002">
    <property type="entry name" value="Porphobilinogen deaminase"/>
    <property type="match status" value="1"/>
</dbReference>
<evidence type="ECO:0000256" key="9">
    <source>
        <dbReference type="ARBA" id="ARBA00030685"/>
    </source>
</evidence>
<dbReference type="InterPro" id="IPR000860">
    <property type="entry name" value="HemC"/>
</dbReference>
<dbReference type="AlphaFoldDB" id="A0A8H7UIR8"/>
<dbReference type="PRINTS" id="PR00151">
    <property type="entry name" value="PORPHBDMNASE"/>
</dbReference>
<keyword evidence="14" id="KW-1185">Reference proteome</keyword>
<dbReference type="InterPro" id="IPR022418">
    <property type="entry name" value="Porphobilinogen_deaminase_C"/>
</dbReference>
<feature type="domain" description="Porphobilinogen deaminase N-terminal" evidence="11">
    <location>
        <begin position="15"/>
        <end position="226"/>
    </location>
</feature>
<keyword evidence="8" id="KW-0627">Porphyrin biosynthesis</keyword>
<dbReference type="GO" id="GO:0004418">
    <property type="term" value="F:hydroxymethylbilane synthase activity"/>
    <property type="evidence" value="ECO:0007669"/>
    <property type="project" value="UniProtKB-EC"/>
</dbReference>
<dbReference type="Gene3D" id="3.30.160.40">
    <property type="entry name" value="Porphobilinogen deaminase, C-terminal domain"/>
    <property type="match status" value="1"/>
</dbReference>
<protein>
    <recommendedName>
        <fullName evidence="5">Porphobilinogen deaminase</fullName>
        <ecNumber evidence="4">2.5.1.61</ecNumber>
    </recommendedName>
    <alternativeName>
        <fullName evidence="10">Hydroxymethylbilane synthase</fullName>
    </alternativeName>
    <alternativeName>
        <fullName evidence="9">Pre-uroporphyrinogen synthase</fullName>
    </alternativeName>
</protein>
<evidence type="ECO:0000259" key="12">
    <source>
        <dbReference type="Pfam" id="PF03900"/>
    </source>
</evidence>
<dbReference type="HAMAP" id="MF_00260">
    <property type="entry name" value="Porphobil_deam"/>
    <property type="match status" value="1"/>
</dbReference>
<sequence length="329" mass="36315">MAPSEDTKQNALTVTLGTRKSQLAMVQTYQVQAALQKLYPTYHFPILPMSTTGDKVLDVALSKIGEKSLFTKELEVALSDRKVDLVVHSLKDLPTTLPEGMLLGAVMERENPHDAVCFNEKYKDYTLDKLPEGSVIGTSSVRRIAQLKRRFPHLEFKDVRGNLNTRLAKLDANDSPYAGIVLAVAGLTRINQGHRISQVLDPSLSLHAVSQGALGVECRLDDTNIIKLLEPLNHYETRIRCMGERSLMRTLEGGCSVPIGVNTRFEGRILHLRGLVASVDGTQVAEDDAEIEIPADSKEAEQCAEQLGIMVAQKLLDQGARQILDQIQH</sequence>
<dbReference type="Gene3D" id="3.40.190.10">
    <property type="entry name" value="Periplasmic binding protein-like II"/>
    <property type="match status" value="2"/>
</dbReference>
<dbReference type="InterPro" id="IPR022419">
    <property type="entry name" value="Porphobilin_deaminase_cofac_BS"/>
</dbReference>
<evidence type="ECO:0000256" key="10">
    <source>
        <dbReference type="ARBA" id="ARBA00033064"/>
    </source>
</evidence>
<dbReference type="Proteomes" id="UP000654370">
    <property type="component" value="Unassembled WGS sequence"/>
</dbReference>
<evidence type="ECO:0000256" key="7">
    <source>
        <dbReference type="ARBA" id="ARBA00023133"/>
    </source>
</evidence>
<dbReference type="Pfam" id="PF03900">
    <property type="entry name" value="Porphobil_deamC"/>
    <property type="match status" value="1"/>
</dbReference>
<dbReference type="InterPro" id="IPR022417">
    <property type="entry name" value="Porphobilin_deaminase_N"/>
</dbReference>
<name>A0A8H7UIR8_MORIS</name>
<evidence type="ECO:0000256" key="5">
    <source>
        <dbReference type="ARBA" id="ARBA00016519"/>
    </source>
</evidence>
<evidence type="ECO:0000259" key="11">
    <source>
        <dbReference type="Pfam" id="PF01379"/>
    </source>
</evidence>
<dbReference type="CDD" id="cd13645">
    <property type="entry name" value="PBP2_HuPBGD_like"/>
    <property type="match status" value="1"/>
</dbReference>
<comment type="caution">
    <text evidence="13">The sequence shown here is derived from an EMBL/GenBank/DDBJ whole genome shotgun (WGS) entry which is preliminary data.</text>
</comment>
<comment type="similarity">
    <text evidence="3">Belongs to the HMBS family.</text>
</comment>
<evidence type="ECO:0000256" key="6">
    <source>
        <dbReference type="ARBA" id="ARBA00022679"/>
    </source>
</evidence>
<evidence type="ECO:0000256" key="8">
    <source>
        <dbReference type="ARBA" id="ARBA00023244"/>
    </source>
</evidence>
<dbReference type="PROSITE" id="PS00533">
    <property type="entry name" value="PORPHOBILINOGEN_DEAM"/>
    <property type="match status" value="1"/>
</dbReference>
<reference evidence="13" key="1">
    <citation type="submission" date="2020-12" db="EMBL/GenBank/DDBJ databases">
        <title>Metabolic potential, ecology and presence of endohyphal bacteria is reflected in genomic diversity of Mucoromycotina.</title>
        <authorList>
            <person name="Muszewska A."/>
            <person name="Okrasinska A."/>
            <person name="Steczkiewicz K."/>
            <person name="Drgas O."/>
            <person name="Orlowska M."/>
            <person name="Perlinska-Lenart U."/>
            <person name="Aleksandrzak-Piekarczyk T."/>
            <person name="Szatraj K."/>
            <person name="Zielenkiewicz U."/>
            <person name="Pilsyk S."/>
            <person name="Malc E."/>
            <person name="Mieczkowski P."/>
            <person name="Kruszewska J.S."/>
            <person name="Biernat P."/>
            <person name="Pawlowska J."/>
        </authorList>
    </citation>
    <scope>NUCLEOTIDE SEQUENCE</scope>
    <source>
        <strain evidence="13">WA0000067209</strain>
    </source>
</reference>
<evidence type="ECO:0000313" key="13">
    <source>
        <dbReference type="EMBL" id="KAG2181313.1"/>
    </source>
</evidence>
<dbReference type="NCBIfam" id="TIGR00212">
    <property type="entry name" value="hemC"/>
    <property type="match status" value="1"/>
</dbReference>
<accession>A0A8H7UIR8</accession>
<dbReference type="SUPFAM" id="SSF53850">
    <property type="entry name" value="Periplasmic binding protein-like II"/>
    <property type="match status" value="1"/>
</dbReference>
<organism evidence="13 14">
    <name type="scientific">Mortierella isabellina</name>
    <name type="common">Filamentous fungus</name>
    <name type="synonym">Umbelopsis isabellina</name>
    <dbReference type="NCBI Taxonomy" id="91625"/>
    <lineage>
        <taxon>Eukaryota</taxon>
        <taxon>Fungi</taxon>
        <taxon>Fungi incertae sedis</taxon>
        <taxon>Mucoromycota</taxon>
        <taxon>Mucoromycotina</taxon>
        <taxon>Umbelopsidomycetes</taxon>
        <taxon>Umbelopsidales</taxon>
        <taxon>Umbelopsidaceae</taxon>
        <taxon>Umbelopsis</taxon>
    </lineage>
</organism>
<dbReference type="EMBL" id="JAEPQZ010000005">
    <property type="protein sequence ID" value="KAG2181313.1"/>
    <property type="molecule type" value="Genomic_DNA"/>
</dbReference>
<dbReference type="GO" id="GO:0006782">
    <property type="term" value="P:protoporphyrinogen IX biosynthetic process"/>
    <property type="evidence" value="ECO:0007669"/>
    <property type="project" value="UniProtKB-UniPathway"/>
</dbReference>
<feature type="domain" description="Porphobilinogen deaminase C-terminal" evidence="12">
    <location>
        <begin position="239"/>
        <end position="316"/>
    </location>
</feature>
<dbReference type="FunFam" id="3.40.190.10:FF:000260">
    <property type="entry name" value="Porphobilinogen deaminase"/>
    <property type="match status" value="1"/>
</dbReference>
<dbReference type="UniPathway" id="UPA00251">
    <property type="reaction ID" value="UER00319"/>
</dbReference>
<dbReference type="PANTHER" id="PTHR11557">
    <property type="entry name" value="PORPHOBILINOGEN DEAMINASE"/>
    <property type="match status" value="1"/>
</dbReference>
<proteinExistence type="inferred from homology"/>
<dbReference type="PIRSF" id="PIRSF001438">
    <property type="entry name" value="4pyrrol_synth_OHMeBilane_synth"/>
    <property type="match status" value="1"/>
</dbReference>
<dbReference type="EC" id="2.5.1.61" evidence="4"/>
<evidence type="ECO:0000256" key="2">
    <source>
        <dbReference type="ARBA" id="ARBA00004735"/>
    </source>
</evidence>
<dbReference type="GO" id="GO:0005737">
    <property type="term" value="C:cytoplasm"/>
    <property type="evidence" value="ECO:0007669"/>
    <property type="project" value="TreeGrafter"/>
</dbReference>
<gene>
    <name evidence="13" type="ORF">INT43_008896</name>
</gene>
<dbReference type="SUPFAM" id="SSF54782">
    <property type="entry name" value="Porphobilinogen deaminase (hydroxymethylbilane synthase), C-terminal domain"/>
    <property type="match status" value="1"/>
</dbReference>
<keyword evidence="6" id="KW-0808">Transferase</keyword>